<proteinExistence type="predicted"/>
<dbReference type="Gene3D" id="3.40.50.300">
    <property type="entry name" value="P-loop containing nucleotide triphosphate hydrolases"/>
    <property type="match status" value="1"/>
</dbReference>
<evidence type="ECO:0000256" key="1">
    <source>
        <dbReference type="ARBA" id="ARBA00004141"/>
    </source>
</evidence>
<feature type="transmembrane region" description="Helical" evidence="5">
    <location>
        <begin position="396"/>
        <end position="416"/>
    </location>
</feature>
<dbReference type="FunFam" id="3.40.50.300:FF:002615">
    <property type="entry name" value="ABC transporter"/>
    <property type="match status" value="1"/>
</dbReference>
<comment type="subcellular location">
    <subcellularLocation>
        <location evidence="1">Membrane</location>
        <topology evidence="1">Multi-pass membrane protein</topology>
    </subcellularLocation>
</comment>
<dbReference type="InterPro" id="IPR027417">
    <property type="entry name" value="P-loop_NTPase"/>
</dbReference>
<evidence type="ECO:0000256" key="2">
    <source>
        <dbReference type="ARBA" id="ARBA00022692"/>
    </source>
</evidence>
<dbReference type="SUPFAM" id="SSF52540">
    <property type="entry name" value="P-loop containing nucleoside triphosphate hydrolases"/>
    <property type="match status" value="1"/>
</dbReference>
<gene>
    <name evidence="7" type="ORF">GOBAR_AA32861</name>
</gene>
<feature type="transmembrane region" description="Helical" evidence="5">
    <location>
        <begin position="252"/>
        <end position="268"/>
    </location>
</feature>
<accession>A0A2P5W9Q2</accession>
<evidence type="ECO:0000313" key="7">
    <source>
        <dbReference type="EMBL" id="PPR87832.1"/>
    </source>
</evidence>
<dbReference type="InterPro" id="IPR013525">
    <property type="entry name" value="ABC2_TM"/>
</dbReference>
<feature type="transmembrane region" description="Helical" evidence="5">
    <location>
        <begin position="222"/>
        <end position="240"/>
    </location>
</feature>
<keyword evidence="3 5" id="KW-1133">Transmembrane helix</keyword>
<keyword evidence="2 5" id="KW-0812">Transmembrane</keyword>
<organism evidence="7 8">
    <name type="scientific">Gossypium barbadense</name>
    <name type="common">Sea Island cotton</name>
    <name type="synonym">Hibiscus barbadensis</name>
    <dbReference type="NCBI Taxonomy" id="3634"/>
    <lineage>
        <taxon>Eukaryota</taxon>
        <taxon>Viridiplantae</taxon>
        <taxon>Streptophyta</taxon>
        <taxon>Embryophyta</taxon>
        <taxon>Tracheophyta</taxon>
        <taxon>Spermatophyta</taxon>
        <taxon>Magnoliopsida</taxon>
        <taxon>eudicotyledons</taxon>
        <taxon>Gunneridae</taxon>
        <taxon>Pentapetalae</taxon>
        <taxon>rosids</taxon>
        <taxon>malvids</taxon>
        <taxon>Malvales</taxon>
        <taxon>Malvaceae</taxon>
        <taxon>Malvoideae</taxon>
        <taxon>Gossypium</taxon>
    </lineage>
</organism>
<dbReference type="GO" id="GO:0140359">
    <property type="term" value="F:ABC-type transporter activity"/>
    <property type="evidence" value="ECO:0007669"/>
    <property type="project" value="InterPro"/>
</dbReference>
<reference evidence="7 8" key="1">
    <citation type="submission" date="2015-01" db="EMBL/GenBank/DDBJ databases">
        <title>Genome of allotetraploid Gossypium barbadense reveals genomic plasticity and fiber elongation in cotton evolution.</title>
        <authorList>
            <person name="Chen X."/>
            <person name="Liu X."/>
            <person name="Zhao B."/>
            <person name="Zheng H."/>
            <person name="Hu Y."/>
            <person name="Lu G."/>
            <person name="Yang C."/>
            <person name="Chen J."/>
            <person name="Shan C."/>
            <person name="Zhang L."/>
            <person name="Zhou Y."/>
            <person name="Wang L."/>
            <person name="Guo W."/>
            <person name="Bai Y."/>
            <person name="Ruan J."/>
            <person name="Shangguan X."/>
            <person name="Mao Y."/>
            <person name="Jiang J."/>
            <person name="Zhu Y."/>
            <person name="Lei J."/>
            <person name="Kang H."/>
            <person name="Chen S."/>
            <person name="He X."/>
            <person name="Wang R."/>
            <person name="Wang Y."/>
            <person name="Chen J."/>
            <person name="Wang L."/>
            <person name="Yu S."/>
            <person name="Wang B."/>
            <person name="Wei J."/>
            <person name="Song S."/>
            <person name="Lu X."/>
            <person name="Gao Z."/>
            <person name="Gu W."/>
            <person name="Deng X."/>
            <person name="Ma D."/>
            <person name="Wang S."/>
            <person name="Liang W."/>
            <person name="Fang L."/>
            <person name="Cai C."/>
            <person name="Zhu X."/>
            <person name="Zhou B."/>
            <person name="Zhang Y."/>
            <person name="Chen Z."/>
            <person name="Xu S."/>
            <person name="Zhu R."/>
            <person name="Wang S."/>
            <person name="Zhang T."/>
            <person name="Zhao G."/>
        </authorList>
    </citation>
    <scope>NUCLEOTIDE SEQUENCE [LARGE SCALE GENOMIC DNA]</scope>
    <source>
        <strain evidence="8">cv. Xinhai21</strain>
        <tissue evidence="7">Leaf</tissue>
    </source>
</reference>
<dbReference type="Proteomes" id="UP000239757">
    <property type="component" value="Unassembled WGS sequence"/>
</dbReference>
<dbReference type="GO" id="GO:0016020">
    <property type="term" value="C:membrane"/>
    <property type="evidence" value="ECO:0007669"/>
    <property type="project" value="UniProtKB-SubCell"/>
</dbReference>
<dbReference type="Pfam" id="PF01061">
    <property type="entry name" value="ABC2_membrane"/>
    <property type="match status" value="1"/>
</dbReference>
<dbReference type="AlphaFoldDB" id="A0A2P5W9Q2"/>
<dbReference type="EMBL" id="KZ668454">
    <property type="protein sequence ID" value="PPR87832.1"/>
    <property type="molecule type" value="Genomic_DNA"/>
</dbReference>
<keyword evidence="4 5" id="KW-0472">Membrane</keyword>
<evidence type="ECO:0000256" key="3">
    <source>
        <dbReference type="ARBA" id="ARBA00022989"/>
    </source>
</evidence>
<sequence>MFIEEVMELVELNPLRQALVGLPGVNGLSTEQRKRLTIAVELVANPSIIFMDEPTSGLDARAAAIVMRTVRNTVDTGRTVVCTIHQPSIDIFEAFDELFLMKRGGEEIYVGPLGHHSKHLIEYFEGIHGVSKIKEGYNPATWMLEVTTTAQELALGVDFADIYKNSDLHRRNKALIEDLSKPAAGSKELYFPTQYSQSFLIQCAACLWKQHWSYWRNPPYTAVRFLFTTVIALVFGTMFWDLGSKMNKGQDLTNAMGSMYAAVLFLGIQNASSVQPVVAVERTVFYRERAAGMYSAMPYAISQVIIEMPYIFIQAASYGILVYAMIGFEWTAAKFFWYLFFMYFTLLYFTFYGMMAVAVTPNYHIASIVSAAFYGLWNLFSGFIIPRPSMPVWWRWYYWVCPVAWTLYGLFVSQFGDVETPLEDGDFIGQTVEQYLRSRYGFRHEFLGVVVAVILGFTVLFASIFTVSIKVFNFQRR</sequence>
<evidence type="ECO:0000259" key="6">
    <source>
        <dbReference type="Pfam" id="PF01061"/>
    </source>
</evidence>
<dbReference type="PANTHER" id="PTHR48040:SF20">
    <property type="entry name" value="PLEIOTROPIC DRUG RESISTANCE PROTEIN 1"/>
    <property type="match status" value="1"/>
</dbReference>
<feature type="transmembrane region" description="Helical" evidence="5">
    <location>
        <begin position="363"/>
        <end position="384"/>
    </location>
</feature>
<feature type="domain" description="ABC-2 type transporter transmembrane" evidence="6">
    <location>
        <begin position="202"/>
        <end position="415"/>
    </location>
</feature>
<feature type="transmembrane region" description="Helical" evidence="5">
    <location>
        <begin position="446"/>
        <end position="472"/>
    </location>
</feature>
<feature type="transmembrane region" description="Helical" evidence="5">
    <location>
        <begin position="335"/>
        <end position="357"/>
    </location>
</feature>
<dbReference type="PANTHER" id="PTHR48040">
    <property type="entry name" value="PLEIOTROPIC DRUG RESISTANCE PROTEIN 1-LIKE ISOFORM X1"/>
    <property type="match status" value="1"/>
</dbReference>
<dbReference type="OrthoDB" id="66620at2759"/>
<protein>
    <recommendedName>
        <fullName evidence="6">ABC-2 type transporter transmembrane domain-containing protein</fullName>
    </recommendedName>
</protein>
<feature type="transmembrane region" description="Helical" evidence="5">
    <location>
        <begin position="308"/>
        <end position="328"/>
    </location>
</feature>
<evidence type="ECO:0000313" key="8">
    <source>
        <dbReference type="Proteomes" id="UP000239757"/>
    </source>
</evidence>
<evidence type="ECO:0000256" key="4">
    <source>
        <dbReference type="ARBA" id="ARBA00023136"/>
    </source>
</evidence>
<name>A0A2P5W9Q2_GOSBA</name>
<evidence type="ECO:0000256" key="5">
    <source>
        <dbReference type="SAM" id="Phobius"/>
    </source>
</evidence>